<gene>
    <name evidence="2" type="ORF">BGZ95_004453</name>
</gene>
<dbReference type="AlphaFoldDB" id="A0AAD4H1T8"/>
<sequence>MSDTKRHVFRKVTMLILDELSGQPLQQHSDDGPFDPLDLLLEKESGILFIRNLTSFVLYGKTAKAKNTLSSSGANEGSSSTETPGEQDATVNDDEDDDENIGSTKLKSSFVLMQERGVKEIFWSGSAARNPTKVIVERVMTAREAGRLVDQEPGGLLYFLFYGRRGASPRVGISTKLTSFDKHTTTMATLAITHPKTYSYRPLQIYVNNWITFLRAVSDCRAKNPPLPTNGPPLPINNDPSRRYVVNNYMRTNGLESQFLGYDTTAAYQSKQAVDAIMRIEKVLPDEAAILAAFGGTLPKIVGWDPGEIITAALYLIHHTTYTLADHGQDDHDPAVPNLLIRRSALYSPTTAARSEREQTKSRMLSVRAGDQIDGTIWSRN</sequence>
<feature type="region of interest" description="Disordered" evidence="1">
    <location>
        <begin position="68"/>
        <end position="102"/>
    </location>
</feature>
<organism evidence="2 3">
    <name type="scientific">Linnemannia exigua</name>
    <dbReference type="NCBI Taxonomy" id="604196"/>
    <lineage>
        <taxon>Eukaryota</taxon>
        <taxon>Fungi</taxon>
        <taxon>Fungi incertae sedis</taxon>
        <taxon>Mucoromycota</taxon>
        <taxon>Mortierellomycotina</taxon>
        <taxon>Mortierellomycetes</taxon>
        <taxon>Mortierellales</taxon>
        <taxon>Mortierellaceae</taxon>
        <taxon>Linnemannia</taxon>
    </lineage>
</organism>
<dbReference type="EMBL" id="JAAAIL010002108">
    <property type="protein sequence ID" value="KAG0260440.1"/>
    <property type="molecule type" value="Genomic_DNA"/>
</dbReference>
<protein>
    <submittedName>
        <fullName evidence="2">Uncharacterized protein</fullName>
    </submittedName>
</protein>
<evidence type="ECO:0000313" key="3">
    <source>
        <dbReference type="Proteomes" id="UP001194580"/>
    </source>
</evidence>
<comment type="caution">
    <text evidence="2">The sequence shown here is derived from an EMBL/GenBank/DDBJ whole genome shotgun (WGS) entry which is preliminary data.</text>
</comment>
<name>A0AAD4H1T8_9FUNG</name>
<feature type="compositionally biased region" description="Low complexity" evidence="1">
    <location>
        <begin position="70"/>
        <end position="83"/>
    </location>
</feature>
<proteinExistence type="predicted"/>
<keyword evidence="3" id="KW-1185">Reference proteome</keyword>
<reference evidence="2" key="1">
    <citation type="journal article" date="2020" name="Fungal Divers.">
        <title>Resolving the Mortierellaceae phylogeny through synthesis of multi-gene phylogenetics and phylogenomics.</title>
        <authorList>
            <person name="Vandepol N."/>
            <person name="Liber J."/>
            <person name="Desiro A."/>
            <person name="Na H."/>
            <person name="Kennedy M."/>
            <person name="Barry K."/>
            <person name="Grigoriev I.V."/>
            <person name="Miller A.N."/>
            <person name="O'Donnell K."/>
            <person name="Stajich J.E."/>
            <person name="Bonito G."/>
        </authorList>
    </citation>
    <scope>NUCLEOTIDE SEQUENCE</scope>
    <source>
        <strain evidence="2">NRRL 28262</strain>
    </source>
</reference>
<feature type="compositionally biased region" description="Acidic residues" evidence="1">
    <location>
        <begin position="91"/>
        <end position="100"/>
    </location>
</feature>
<evidence type="ECO:0000256" key="1">
    <source>
        <dbReference type="SAM" id="MobiDB-lite"/>
    </source>
</evidence>
<accession>A0AAD4H1T8</accession>
<evidence type="ECO:0000313" key="2">
    <source>
        <dbReference type="EMBL" id="KAG0260440.1"/>
    </source>
</evidence>
<dbReference type="Proteomes" id="UP001194580">
    <property type="component" value="Unassembled WGS sequence"/>
</dbReference>